<reference evidence="1" key="2">
    <citation type="journal article" date="2015" name="Data Brief">
        <title>Shoot transcriptome of the giant reed, Arundo donax.</title>
        <authorList>
            <person name="Barrero R.A."/>
            <person name="Guerrero F.D."/>
            <person name="Moolhuijzen P."/>
            <person name="Goolsby J.A."/>
            <person name="Tidwell J."/>
            <person name="Bellgard S.E."/>
            <person name="Bellgard M.I."/>
        </authorList>
    </citation>
    <scope>NUCLEOTIDE SEQUENCE</scope>
    <source>
        <tissue evidence="1">Shoot tissue taken approximately 20 cm above the soil surface</tissue>
    </source>
</reference>
<protein>
    <submittedName>
        <fullName evidence="1">Uncharacterized protein</fullName>
    </submittedName>
</protein>
<evidence type="ECO:0000313" key="1">
    <source>
        <dbReference type="EMBL" id="JAD74927.1"/>
    </source>
</evidence>
<name>A0A0A9CTV3_ARUDO</name>
<reference evidence="1" key="1">
    <citation type="submission" date="2014-09" db="EMBL/GenBank/DDBJ databases">
        <authorList>
            <person name="Magalhaes I.L.F."/>
            <person name="Oliveira U."/>
            <person name="Santos F.R."/>
            <person name="Vidigal T.H.D.A."/>
            <person name="Brescovit A.D."/>
            <person name="Santos A.J."/>
        </authorList>
    </citation>
    <scope>NUCLEOTIDE SEQUENCE</scope>
    <source>
        <tissue evidence="1">Shoot tissue taken approximately 20 cm above the soil surface</tissue>
    </source>
</reference>
<organism evidence="1">
    <name type="scientific">Arundo donax</name>
    <name type="common">Giant reed</name>
    <name type="synonym">Donax arundinaceus</name>
    <dbReference type="NCBI Taxonomy" id="35708"/>
    <lineage>
        <taxon>Eukaryota</taxon>
        <taxon>Viridiplantae</taxon>
        <taxon>Streptophyta</taxon>
        <taxon>Embryophyta</taxon>
        <taxon>Tracheophyta</taxon>
        <taxon>Spermatophyta</taxon>
        <taxon>Magnoliopsida</taxon>
        <taxon>Liliopsida</taxon>
        <taxon>Poales</taxon>
        <taxon>Poaceae</taxon>
        <taxon>PACMAD clade</taxon>
        <taxon>Arundinoideae</taxon>
        <taxon>Arundineae</taxon>
        <taxon>Arundo</taxon>
    </lineage>
</organism>
<dbReference type="EMBL" id="GBRH01222968">
    <property type="protein sequence ID" value="JAD74927.1"/>
    <property type="molecule type" value="Transcribed_RNA"/>
</dbReference>
<sequence>MGSITAIRLFEVSSRICRPRRKPIPACNHEMKIKEEGT</sequence>
<dbReference type="AlphaFoldDB" id="A0A0A9CTV3"/>
<accession>A0A0A9CTV3</accession>
<proteinExistence type="predicted"/>